<sequence>MGAARPSPQPSPASGRGSTQAGC</sequence>
<feature type="region of interest" description="Disordered" evidence="1">
    <location>
        <begin position="1"/>
        <end position="23"/>
    </location>
</feature>
<evidence type="ECO:0000313" key="2">
    <source>
        <dbReference type="EMBL" id="SPD45197.1"/>
    </source>
</evidence>
<dbReference type="EMBL" id="LT984806">
    <property type="protein sequence ID" value="SPD45197.1"/>
    <property type="molecule type" value="Genomic_DNA"/>
</dbReference>
<dbReference type="AlphaFoldDB" id="A0A375H4M0"/>
<dbReference type="Proteomes" id="UP000255168">
    <property type="component" value="Chromosome I"/>
</dbReference>
<gene>
    <name evidence="2" type="ORF">CBM2607_10134</name>
</gene>
<evidence type="ECO:0000256" key="1">
    <source>
        <dbReference type="SAM" id="MobiDB-lite"/>
    </source>
</evidence>
<organism evidence="2 3">
    <name type="scientific">Cupriavidus neocaledonicus</name>
    <dbReference type="NCBI Taxonomy" id="1040979"/>
    <lineage>
        <taxon>Bacteria</taxon>
        <taxon>Pseudomonadati</taxon>
        <taxon>Pseudomonadota</taxon>
        <taxon>Betaproteobacteria</taxon>
        <taxon>Burkholderiales</taxon>
        <taxon>Burkholderiaceae</taxon>
        <taxon>Cupriavidus</taxon>
    </lineage>
</organism>
<accession>A0A375H4M0</accession>
<reference evidence="2 3" key="1">
    <citation type="submission" date="2018-01" db="EMBL/GenBank/DDBJ databases">
        <authorList>
            <person name="Clerissi C."/>
        </authorList>
    </citation>
    <scope>NUCLEOTIDE SEQUENCE [LARGE SCALE GENOMIC DNA]</scope>
    <source>
        <strain evidence="2">Cupriavidus taiwanensis STM 6160</strain>
    </source>
</reference>
<evidence type="ECO:0000313" key="3">
    <source>
        <dbReference type="Proteomes" id="UP000255168"/>
    </source>
</evidence>
<name>A0A375H4M0_9BURK</name>
<proteinExistence type="predicted"/>
<protein>
    <submittedName>
        <fullName evidence="2">Uncharacterized protein</fullName>
    </submittedName>
</protein>